<organism evidence="4 5">
    <name type="scientific">Candidatus Glassbacteria bacterium RIFCSPLOWO2_12_FULL_58_11</name>
    <dbReference type="NCBI Taxonomy" id="1817867"/>
    <lineage>
        <taxon>Bacteria</taxon>
        <taxon>Candidatus Glassiibacteriota</taxon>
    </lineage>
</organism>
<evidence type="ECO:0000259" key="3">
    <source>
        <dbReference type="Pfam" id="PF02894"/>
    </source>
</evidence>
<dbReference type="EMBL" id="MFIX01000254">
    <property type="protein sequence ID" value="OGG00506.1"/>
    <property type="molecule type" value="Genomic_DNA"/>
</dbReference>
<dbReference type="InterPro" id="IPR036291">
    <property type="entry name" value="NAD(P)-bd_dom_sf"/>
</dbReference>
<dbReference type="Proteomes" id="UP000179129">
    <property type="component" value="Unassembled WGS sequence"/>
</dbReference>
<evidence type="ECO:0000256" key="1">
    <source>
        <dbReference type="SAM" id="MobiDB-lite"/>
    </source>
</evidence>
<dbReference type="PANTHER" id="PTHR43249">
    <property type="entry name" value="UDP-N-ACETYL-2-AMINO-2-DEOXY-D-GLUCURONATE OXIDASE"/>
    <property type="match status" value="1"/>
</dbReference>
<dbReference type="PANTHER" id="PTHR43249:SF1">
    <property type="entry name" value="D-GLUCOSIDE 3-DEHYDROGENASE"/>
    <property type="match status" value="1"/>
</dbReference>
<protein>
    <submittedName>
        <fullName evidence="4">Oxidoreductase</fullName>
    </submittedName>
</protein>
<dbReference type="Pfam" id="PF02894">
    <property type="entry name" value="GFO_IDH_MocA_C"/>
    <property type="match status" value="1"/>
</dbReference>
<dbReference type="Pfam" id="PF01408">
    <property type="entry name" value="GFO_IDH_MocA"/>
    <property type="match status" value="1"/>
</dbReference>
<proteinExistence type="predicted"/>
<feature type="domain" description="Gfo/Idh/MocA-like oxidoreductase N-terminal" evidence="2">
    <location>
        <begin position="5"/>
        <end position="127"/>
    </location>
</feature>
<dbReference type="SUPFAM" id="SSF51735">
    <property type="entry name" value="NAD(P)-binding Rossmann-fold domains"/>
    <property type="match status" value="1"/>
</dbReference>
<dbReference type="InterPro" id="IPR052515">
    <property type="entry name" value="Gfo/Idh/MocA_Oxidoreductase"/>
</dbReference>
<evidence type="ECO:0000313" key="4">
    <source>
        <dbReference type="EMBL" id="OGG00506.1"/>
    </source>
</evidence>
<name>A0A1F5YK19_9BACT</name>
<feature type="region of interest" description="Disordered" evidence="1">
    <location>
        <begin position="301"/>
        <end position="320"/>
    </location>
</feature>
<dbReference type="InterPro" id="IPR004104">
    <property type="entry name" value="Gfo/Idh/MocA-like_OxRdtase_C"/>
</dbReference>
<dbReference type="InterPro" id="IPR000683">
    <property type="entry name" value="Gfo/Idh/MocA-like_OxRdtase_N"/>
</dbReference>
<comment type="caution">
    <text evidence="4">The sequence shown here is derived from an EMBL/GenBank/DDBJ whole genome shotgun (WGS) entry which is preliminary data.</text>
</comment>
<evidence type="ECO:0000259" key="2">
    <source>
        <dbReference type="Pfam" id="PF01408"/>
    </source>
</evidence>
<reference evidence="4 5" key="1">
    <citation type="journal article" date="2016" name="Nat. Commun.">
        <title>Thousands of microbial genomes shed light on interconnected biogeochemical processes in an aquifer system.</title>
        <authorList>
            <person name="Anantharaman K."/>
            <person name="Brown C.T."/>
            <person name="Hug L.A."/>
            <person name="Sharon I."/>
            <person name="Castelle C.J."/>
            <person name="Probst A.J."/>
            <person name="Thomas B.C."/>
            <person name="Singh A."/>
            <person name="Wilkins M.J."/>
            <person name="Karaoz U."/>
            <person name="Brodie E.L."/>
            <person name="Williams K.H."/>
            <person name="Hubbard S.S."/>
            <person name="Banfield J.F."/>
        </authorList>
    </citation>
    <scope>NUCLEOTIDE SEQUENCE [LARGE SCALE GENOMIC DNA]</scope>
</reference>
<dbReference type="Gene3D" id="3.30.360.10">
    <property type="entry name" value="Dihydrodipicolinate Reductase, domain 2"/>
    <property type="match status" value="1"/>
</dbReference>
<feature type="domain" description="Gfo/Idh/MocA-like oxidoreductase C-terminal" evidence="3">
    <location>
        <begin position="157"/>
        <end position="214"/>
    </location>
</feature>
<sequence>MAGKNFAFIGVAGFIAPRHLTAIKQTGNRLVAAVDPHDSVGILDSYFSEVSFFTEFERFDRHIEKLRRQSEPERVHYVSICSPNYLHDAHIRFALRVGAEAICEKPLVLNPWNCDVLQELEREFSTRIHTILQLRLHPLLRDLKESLGSEPGGKKHEVSLTYISARGKWYQYSWKGSRERSGGLATNIGIHFFDLLLWLFGPVEHSEVHYEDPLKTSGYLELERAKIRWYLSIDRNDLPLENAGEQSGTFRSIRIDDREIEFSEGFRDLHTLSYENILSGHGFGIEDARPSIQLTHNIRNSTPTGITPDSHPLLENALRK</sequence>
<accession>A0A1F5YK19</accession>
<dbReference type="GO" id="GO:0000166">
    <property type="term" value="F:nucleotide binding"/>
    <property type="evidence" value="ECO:0007669"/>
    <property type="project" value="InterPro"/>
</dbReference>
<dbReference type="AlphaFoldDB" id="A0A1F5YK19"/>
<gene>
    <name evidence="4" type="ORF">A3F83_11140</name>
</gene>
<dbReference type="Gene3D" id="3.40.50.720">
    <property type="entry name" value="NAD(P)-binding Rossmann-like Domain"/>
    <property type="match status" value="1"/>
</dbReference>
<dbReference type="STRING" id="1817867.A3F83_11140"/>
<evidence type="ECO:0000313" key="5">
    <source>
        <dbReference type="Proteomes" id="UP000179129"/>
    </source>
</evidence>